<evidence type="ECO:0000256" key="1">
    <source>
        <dbReference type="SAM" id="MobiDB-lite"/>
    </source>
</evidence>
<gene>
    <name evidence="2" type="ORF">ACFFK8_06600</name>
</gene>
<dbReference type="RefSeq" id="WP_027953213.1">
    <property type="nucleotide sequence ID" value="NZ_JBHLZF010000002.1"/>
</dbReference>
<evidence type="ECO:0000313" key="3">
    <source>
        <dbReference type="Proteomes" id="UP001589688"/>
    </source>
</evidence>
<dbReference type="InterPro" id="IPR027848">
    <property type="entry name" value="DUF4494"/>
</dbReference>
<proteinExistence type="predicted"/>
<comment type="caution">
    <text evidence="2">The sequence shown here is derived from an EMBL/GenBank/DDBJ whole genome shotgun (WGS) entry which is preliminary data.</text>
</comment>
<dbReference type="Pfam" id="PF14902">
    <property type="entry name" value="DUF4494"/>
    <property type="match status" value="1"/>
</dbReference>
<protein>
    <submittedName>
        <fullName evidence="2">DUF4494 domain-containing protein</fullName>
    </submittedName>
</protein>
<sequence length="172" mass="19568">MKSRTSDWFEIKIRYDKTQEDGNQKPVTEQYVVDAFSFTEAEASITEEMSAYISGEFKVTGIKPAPYHEIFFSENAKDDKWYKAKLQFITIDEKTEKEKRSNVNYLVQAASLPGAVRNVEEVMGGTMIDYVISAISETLLMDVFEHRLGGQKAEADDKPEYEQAAEPTEPEA</sequence>
<feature type="region of interest" description="Disordered" evidence="1">
    <location>
        <begin position="151"/>
        <end position="172"/>
    </location>
</feature>
<name>A0ABV5ZMR0_9BACT</name>
<organism evidence="2 3">
    <name type="scientific">Hallella seregens ATCC 51272</name>
    <dbReference type="NCBI Taxonomy" id="1336250"/>
    <lineage>
        <taxon>Bacteria</taxon>
        <taxon>Pseudomonadati</taxon>
        <taxon>Bacteroidota</taxon>
        <taxon>Bacteroidia</taxon>
        <taxon>Bacteroidales</taxon>
        <taxon>Prevotellaceae</taxon>
        <taxon>Hallella</taxon>
    </lineage>
</organism>
<dbReference type="EMBL" id="JBHLZF010000002">
    <property type="protein sequence ID" value="MFB9897469.1"/>
    <property type="molecule type" value="Genomic_DNA"/>
</dbReference>
<dbReference type="Proteomes" id="UP001589688">
    <property type="component" value="Unassembled WGS sequence"/>
</dbReference>
<keyword evidence="3" id="KW-1185">Reference proteome</keyword>
<feature type="compositionally biased region" description="Basic and acidic residues" evidence="1">
    <location>
        <begin position="151"/>
        <end position="161"/>
    </location>
</feature>
<accession>A0ABV5ZMR0</accession>
<reference evidence="2 3" key="1">
    <citation type="submission" date="2024-09" db="EMBL/GenBank/DDBJ databases">
        <authorList>
            <person name="Sun Q."/>
            <person name="Mori K."/>
        </authorList>
    </citation>
    <scope>NUCLEOTIDE SEQUENCE [LARGE SCALE GENOMIC DNA]</scope>
    <source>
        <strain evidence="2 3">ATCC 51272</strain>
    </source>
</reference>
<evidence type="ECO:0000313" key="2">
    <source>
        <dbReference type="EMBL" id="MFB9897469.1"/>
    </source>
</evidence>